<reference evidence="3" key="1">
    <citation type="journal article" date="2021" name="PeerJ">
        <title>Extensive microbial diversity within the chicken gut microbiome revealed by metagenomics and culture.</title>
        <authorList>
            <person name="Gilroy R."/>
            <person name="Ravi A."/>
            <person name="Getino M."/>
            <person name="Pursley I."/>
            <person name="Horton D.L."/>
            <person name="Alikhan N.F."/>
            <person name="Baker D."/>
            <person name="Gharbi K."/>
            <person name="Hall N."/>
            <person name="Watson M."/>
            <person name="Adriaenssens E.M."/>
            <person name="Foster-Nyarko E."/>
            <person name="Jarju S."/>
            <person name="Secka A."/>
            <person name="Antonio M."/>
            <person name="Oren A."/>
            <person name="Chaudhuri R.R."/>
            <person name="La Ragione R."/>
            <person name="Hildebrand F."/>
            <person name="Pallen M.J."/>
        </authorList>
    </citation>
    <scope>NUCLEOTIDE SEQUENCE</scope>
    <source>
        <strain evidence="3">ChiW7-2402</strain>
    </source>
</reference>
<dbReference type="Proteomes" id="UP000824102">
    <property type="component" value="Unassembled WGS sequence"/>
</dbReference>
<gene>
    <name evidence="3" type="ORF">H9964_07005</name>
</gene>
<dbReference type="AlphaFoldDB" id="A0A9D2K0D8"/>
<dbReference type="PANTHER" id="PTHR42946:SF1">
    <property type="entry name" value="PHOSPHOGLUCOMUTASE (ALPHA-D-GLUCOSE-1,6-BISPHOSPHATE-DEPENDENT)"/>
    <property type="match status" value="1"/>
</dbReference>
<comment type="caution">
    <text evidence="3">The sequence shown here is derived from an EMBL/GenBank/DDBJ whole genome shotgun (WGS) entry which is preliminary data.</text>
</comment>
<keyword evidence="2" id="KW-0597">Phosphoprotein</keyword>
<dbReference type="EMBL" id="DXBB01000099">
    <property type="protein sequence ID" value="HIZ73312.1"/>
    <property type="molecule type" value="Genomic_DNA"/>
</dbReference>
<dbReference type="GO" id="GO:0004615">
    <property type="term" value="F:phosphomannomutase activity"/>
    <property type="evidence" value="ECO:0007669"/>
    <property type="project" value="TreeGrafter"/>
</dbReference>
<reference evidence="3" key="2">
    <citation type="submission" date="2021-04" db="EMBL/GenBank/DDBJ databases">
        <authorList>
            <person name="Gilroy R."/>
        </authorList>
    </citation>
    <scope>NUCLEOTIDE SEQUENCE</scope>
    <source>
        <strain evidence="3">ChiW7-2402</strain>
    </source>
</reference>
<dbReference type="InterPro" id="IPR050060">
    <property type="entry name" value="Phosphoglucosamine_mutase"/>
</dbReference>
<organism evidence="3 4">
    <name type="scientific">Candidatus Gallimonas intestinavium</name>
    <dbReference type="NCBI Taxonomy" id="2838603"/>
    <lineage>
        <taxon>Bacteria</taxon>
        <taxon>Bacillati</taxon>
        <taxon>Bacillota</taxon>
        <taxon>Clostridia</taxon>
        <taxon>Candidatus Gallimonas</taxon>
    </lineage>
</organism>
<comment type="cofactor">
    <cofactor evidence="1">
        <name>Mg(2+)</name>
        <dbReference type="ChEBI" id="CHEBI:18420"/>
    </cofactor>
</comment>
<sequence length="150" mass="16697">ENYFLDDGAYLVTRLLIALAKCAKEGKDLMELISDLPEPAEAAEIRLKFVPGCDFKALGAGLLKDLADYVEETPYLTPAPNNFEGVRINFDGEHGDGWALVRMSLHEPILPINVESNRSGGNQVIAKELYAFLSRYESFLDTANLKNYIK</sequence>
<protein>
    <submittedName>
        <fullName evidence="3">Phosphomannomutase/phosphoglucomutase</fullName>
    </submittedName>
</protein>
<accession>A0A9D2K0D8</accession>
<dbReference type="PANTHER" id="PTHR42946">
    <property type="entry name" value="PHOSPHOHEXOSE MUTASE"/>
    <property type="match status" value="1"/>
</dbReference>
<name>A0A9D2K0D8_9FIRM</name>
<evidence type="ECO:0000313" key="3">
    <source>
        <dbReference type="EMBL" id="HIZ73312.1"/>
    </source>
</evidence>
<dbReference type="Gene3D" id="3.30.310.50">
    <property type="entry name" value="Alpha-D-phosphohexomutase, C-terminal domain"/>
    <property type="match status" value="1"/>
</dbReference>
<feature type="non-terminal residue" evidence="3">
    <location>
        <position position="1"/>
    </location>
</feature>
<evidence type="ECO:0000256" key="2">
    <source>
        <dbReference type="ARBA" id="ARBA00022553"/>
    </source>
</evidence>
<proteinExistence type="predicted"/>
<dbReference type="SUPFAM" id="SSF55957">
    <property type="entry name" value="Phosphoglucomutase, C-terminal domain"/>
    <property type="match status" value="1"/>
</dbReference>
<evidence type="ECO:0000256" key="1">
    <source>
        <dbReference type="ARBA" id="ARBA00001946"/>
    </source>
</evidence>
<evidence type="ECO:0000313" key="4">
    <source>
        <dbReference type="Proteomes" id="UP000824102"/>
    </source>
</evidence>
<dbReference type="InterPro" id="IPR036900">
    <property type="entry name" value="A-D-PHexomutase_C_sf"/>
</dbReference>